<name>A0A9D9ETW7_9BACT</name>
<evidence type="ECO:0000259" key="2">
    <source>
        <dbReference type="Pfam" id="PF11396"/>
    </source>
</evidence>
<evidence type="ECO:0000313" key="3">
    <source>
        <dbReference type="EMBL" id="MBO8453013.1"/>
    </source>
</evidence>
<feature type="chain" id="PRO_5038692947" evidence="1">
    <location>
        <begin position="21"/>
        <end position="144"/>
    </location>
</feature>
<accession>A0A9D9ETW7</accession>
<reference evidence="3" key="2">
    <citation type="journal article" date="2021" name="PeerJ">
        <title>Extensive microbial diversity within the chicken gut microbiome revealed by metagenomics and culture.</title>
        <authorList>
            <person name="Gilroy R."/>
            <person name="Ravi A."/>
            <person name="Getino M."/>
            <person name="Pursley I."/>
            <person name="Horton D.L."/>
            <person name="Alikhan N.F."/>
            <person name="Baker D."/>
            <person name="Gharbi K."/>
            <person name="Hall N."/>
            <person name="Watson M."/>
            <person name="Adriaenssens E.M."/>
            <person name="Foster-Nyarko E."/>
            <person name="Jarju S."/>
            <person name="Secka A."/>
            <person name="Antonio M."/>
            <person name="Oren A."/>
            <person name="Chaudhuri R.R."/>
            <person name="La Ragione R."/>
            <person name="Hildebrand F."/>
            <person name="Pallen M.J."/>
        </authorList>
    </citation>
    <scope>NUCLEOTIDE SEQUENCE</scope>
    <source>
        <strain evidence="3">B1-20833</strain>
    </source>
</reference>
<proteinExistence type="predicted"/>
<gene>
    <name evidence="3" type="ORF">IAC06_09070</name>
</gene>
<comment type="caution">
    <text evidence="3">The sequence shown here is derived from an EMBL/GenBank/DDBJ whole genome shotgun (WGS) entry which is preliminary data.</text>
</comment>
<dbReference type="AlphaFoldDB" id="A0A9D9ETW7"/>
<organism evidence="3 4">
    <name type="scientific">Candidatus Cryptobacteroides intestinavium</name>
    <dbReference type="NCBI Taxonomy" id="2840766"/>
    <lineage>
        <taxon>Bacteria</taxon>
        <taxon>Pseudomonadati</taxon>
        <taxon>Bacteroidota</taxon>
        <taxon>Bacteroidia</taxon>
        <taxon>Bacteroidales</taxon>
        <taxon>Candidatus Cryptobacteroides</taxon>
    </lineage>
</organism>
<sequence>MKKIALFFVSVLAFTGVASADDKPITFEQLPAKAQQFIKTNFAQEKIAITTKDVDIFGDSYDVLFASGTKLEFTDKGEWKEIECKYSTVDEKFIPEQIRKYVTDTYPGTKYVKIQKGRNGYEVEITNGLELTFDRNFVLVEIDD</sequence>
<dbReference type="Pfam" id="PF11396">
    <property type="entry name" value="PepSY_like"/>
    <property type="match status" value="2"/>
</dbReference>
<protein>
    <submittedName>
        <fullName evidence="3">PepSY-like domain-containing protein</fullName>
    </submittedName>
</protein>
<feature type="signal peptide" evidence="1">
    <location>
        <begin position="1"/>
        <end position="20"/>
    </location>
</feature>
<dbReference type="Gene3D" id="3.40.1420.30">
    <property type="match status" value="1"/>
</dbReference>
<dbReference type="EMBL" id="JADIMI010000084">
    <property type="protein sequence ID" value="MBO8453013.1"/>
    <property type="molecule type" value="Genomic_DNA"/>
</dbReference>
<feature type="domain" description="Putative beta-lactamase-inhibitor-like PepSY-like" evidence="2">
    <location>
        <begin position="23"/>
        <end position="50"/>
    </location>
</feature>
<dbReference type="Proteomes" id="UP000823661">
    <property type="component" value="Unassembled WGS sequence"/>
</dbReference>
<dbReference type="InterPro" id="IPR021533">
    <property type="entry name" value="PepSY-like"/>
</dbReference>
<evidence type="ECO:0000313" key="4">
    <source>
        <dbReference type="Proteomes" id="UP000823661"/>
    </source>
</evidence>
<feature type="domain" description="Putative beta-lactamase-inhibitor-like PepSY-like" evidence="2">
    <location>
        <begin position="59"/>
        <end position="140"/>
    </location>
</feature>
<reference evidence="3" key="1">
    <citation type="submission" date="2020-10" db="EMBL/GenBank/DDBJ databases">
        <authorList>
            <person name="Gilroy R."/>
        </authorList>
    </citation>
    <scope>NUCLEOTIDE SEQUENCE</scope>
    <source>
        <strain evidence="3">B1-20833</strain>
    </source>
</reference>
<dbReference type="SUPFAM" id="SSF160574">
    <property type="entry name" value="BT0923-like"/>
    <property type="match status" value="1"/>
</dbReference>
<evidence type="ECO:0000256" key="1">
    <source>
        <dbReference type="SAM" id="SignalP"/>
    </source>
</evidence>
<keyword evidence="1" id="KW-0732">Signal</keyword>